<organism evidence="2">
    <name type="scientific">Myoviridae sp. ctjH82</name>
    <dbReference type="NCBI Taxonomy" id="2827704"/>
    <lineage>
        <taxon>Viruses</taxon>
        <taxon>Duplodnaviria</taxon>
        <taxon>Heunggongvirae</taxon>
        <taxon>Uroviricota</taxon>
        <taxon>Caudoviricetes</taxon>
    </lineage>
</organism>
<keyword evidence="1" id="KW-1133">Transmembrane helix</keyword>
<evidence type="ECO:0000313" key="2">
    <source>
        <dbReference type="EMBL" id="DAF59064.1"/>
    </source>
</evidence>
<name>A0A8S5T7G9_9CAUD</name>
<protein>
    <submittedName>
        <fullName evidence="2">Holin</fullName>
    </submittedName>
</protein>
<reference evidence="2" key="1">
    <citation type="journal article" date="2021" name="Proc. Natl. Acad. Sci. U.S.A.">
        <title>A Catalog of Tens of Thousands of Viruses from Human Metagenomes Reveals Hidden Associations with Chronic Diseases.</title>
        <authorList>
            <person name="Tisza M.J."/>
            <person name="Buck C.B."/>
        </authorList>
    </citation>
    <scope>NUCLEOTIDE SEQUENCE</scope>
    <source>
        <strain evidence="2">CtjH82</strain>
    </source>
</reference>
<dbReference type="EMBL" id="BK032762">
    <property type="protein sequence ID" value="DAF59064.1"/>
    <property type="molecule type" value="Genomic_DNA"/>
</dbReference>
<accession>A0A8S5T7G9</accession>
<dbReference type="NCBIfam" id="TIGR01598">
    <property type="entry name" value="holin_phiLC3"/>
    <property type="match status" value="1"/>
</dbReference>
<proteinExistence type="predicted"/>
<sequence>MINFTARIKNKTFWLTLIPAVLLLVQVVAAPFGYQWDFGVLNEQLAAIINALFAVLAILGIVTDPTTAGVGDSAQALTYTEPKRDE</sequence>
<evidence type="ECO:0000256" key="1">
    <source>
        <dbReference type="SAM" id="Phobius"/>
    </source>
</evidence>
<feature type="transmembrane region" description="Helical" evidence="1">
    <location>
        <begin position="45"/>
        <end position="63"/>
    </location>
</feature>
<dbReference type="Pfam" id="PF04531">
    <property type="entry name" value="Phage_holin_1"/>
    <property type="match status" value="1"/>
</dbReference>
<keyword evidence="1" id="KW-0472">Membrane</keyword>
<dbReference type="InterPro" id="IPR006485">
    <property type="entry name" value="Phage-like_holin"/>
</dbReference>
<keyword evidence="1" id="KW-0812">Transmembrane</keyword>